<dbReference type="PIRSF" id="PIRSF039090">
    <property type="entry name" value="Flis"/>
    <property type="match status" value="1"/>
</dbReference>
<comment type="subcellular location">
    <subcellularLocation>
        <location evidence="1 6">Cytoplasm</location>
        <location evidence="1 6">Cytosol</location>
    </subcellularLocation>
</comment>
<keyword evidence="7" id="KW-0282">Flagellum</keyword>
<keyword evidence="5" id="KW-0143">Chaperone</keyword>
<keyword evidence="7" id="KW-0966">Cell projection</keyword>
<reference evidence="7 8" key="1">
    <citation type="journal article" date="2016" name="C (Basel)">
        <title>Selective Growth of and Electricity Production by Marine Exoelectrogenic Bacteria in Self-Aggregated Hydrogel of Microbially Reduced Graphene Oxide.</title>
        <authorList>
            <person name="Yoshida N."/>
            <person name="Goto Y."/>
            <person name="Miyata Y."/>
        </authorList>
    </citation>
    <scope>NUCLEOTIDE SEQUENCE [LARGE SCALE GENOMIC DNA]</scope>
    <source>
        <strain evidence="7 8">NIT-T3</strain>
    </source>
</reference>
<accession>A0ABM8I1N9</accession>
<dbReference type="Pfam" id="PF02561">
    <property type="entry name" value="FliS"/>
    <property type="match status" value="1"/>
</dbReference>
<dbReference type="InterPro" id="IPR003713">
    <property type="entry name" value="FliS"/>
</dbReference>
<dbReference type="CDD" id="cd16098">
    <property type="entry name" value="FliS"/>
    <property type="match status" value="1"/>
</dbReference>
<evidence type="ECO:0000256" key="5">
    <source>
        <dbReference type="ARBA" id="ARBA00023186"/>
    </source>
</evidence>
<reference evidence="7 8" key="2">
    <citation type="journal article" date="2021" name="Int. J. Syst. Evol. Microbiol.">
        <title>Isolation and Polyphasic Characterization of Desulfuromonas versatilis sp. Nov., an Electrogenic Bacteria Capable of Versatile Metabolism Isolated from a Graphene Oxide-Reducing Enrichment Culture.</title>
        <authorList>
            <person name="Xie L."/>
            <person name="Yoshida N."/>
            <person name="Ishii S."/>
            <person name="Meng L."/>
        </authorList>
    </citation>
    <scope>NUCLEOTIDE SEQUENCE [LARGE SCALE GENOMIC DNA]</scope>
    <source>
        <strain evidence="7 8">NIT-T3</strain>
    </source>
</reference>
<dbReference type="NCBIfam" id="TIGR00208">
    <property type="entry name" value="fliS"/>
    <property type="match status" value="1"/>
</dbReference>
<dbReference type="RefSeq" id="WP_221249979.1">
    <property type="nucleotide sequence ID" value="NZ_AP024355.1"/>
</dbReference>
<name>A0ABM8I1N9_9BACT</name>
<evidence type="ECO:0000256" key="1">
    <source>
        <dbReference type="ARBA" id="ARBA00004514"/>
    </source>
</evidence>
<dbReference type="InterPro" id="IPR036584">
    <property type="entry name" value="FliS_sf"/>
</dbReference>
<dbReference type="Proteomes" id="UP001319827">
    <property type="component" value="Chromosome"/>
</dbReference>
<dbReference type="PANTHER" id="PTHR34773:SF1">
    <property type="entry name" value="FLAGELLAR SECRETION CHAPERONE FLIS"/>
    <property type="match status" value="1"/>
</dbReference>
<sequence>MNAYMNQYQANDVATSSPERLLIMMYDGAIRNVARAELAIEKGERAPKLEAISKAIAIITELSNTLDFEVGGEIAENLDGLYGFMTRELTSANLKNDPEPLKVVTRLLKDLRATWLDAIEAVHKEKAAATRVEERQAANGQRSFAAAY</sequence>
<keyword evidence="7" id="KW-0969">Cilium</keyword>
<evidence type="ECO:0000256" key="3">
    <source>
        <dbReference type="ARBA" id="ARBA00022490"/>
    </source>
</evidence>
<keyword evidence="4 6" id="KW-1005">Bacterial flagellum biogenesis</keyword>
<organism evidence="7 8">
    <name type="scientific">Desulfuromonas versatilis</name>
    <dbReference type="NCBI Taxonomy" id="2802975"/>
    <lineage>
        <taxon>Bacteria</taxon>
        <taxon>Pseudomonadati</taxon>
        <taxon>Thermodesulfobacteriota</taxon>
        <taxon>Desulfuromonadia</taxon>
        <taxon>Desulfuromonadales</taxon>
        <taxon>Desulfuromonadaceae</taxon>
        <taxon>Desulfuromonas</taxon>
    </lineage>
</organism>
<proteinExistence type="inferred from homology"/>
<dbReference type="SUPFAM" id="SSF101116">
    <property type="entry name" value="Flagellar export chaperone FliS"/>
    <property type="match status" value="1"/>
</dbReference>
<gene>
    <name evidence="7" type="primary">fliS</name>
    <name evidence="7" type="ORF">DESUT3_36670</name>
</gene>
<dbReference type="Gene3D" id="1.20.120.340">
    <property type="entry name" value="Flagellar protein FliS"/>
    <property type="match status" value="1"/>
</dbReference>
<evidence type="ECO:0000313" key="7">
    <source>
        <dbReference type="EMBL" id="BCR06598.1"/>
    </source>
</evidence>
<protein>
    <recommendedName>
        <fullName evidence="6">Flagellar secretion chaperone FliS</fullName>
    </recommendedName>
</protein>
<keyword evidence="3 6" id="KW-0963">Cytoplasm</keyword>
<dbReference type="PANTHER" id="PTHR34773">
    <property type="entry name" value="FLAGELLAR SECRETION CHAPERONE FLIS"/>
    <property type="match status" value="1"/>
</dbReference>
<evidence type="ECO:0000256" key="6">
    <source>
        <dbReference type="PIRNR" id="PIRNR039090"/>
    </source>
</evidence>
<comment type="similarity">
    <text evidence="2 6">Belongs to the FliS family.</text>
</comment>
<evidence type="ECO:0000313" key="8">
    <source>
        <dbReference type="Proteomes" id="UP001319827"/>
    </source>
</evidence>
<evidence type="ECO:0000256" key="4">
    <source>
        <dbReference type="ARBA" id="ARBA00022795"/>
    </source>
</evidence>
<keyword evidence="8" id="KW-1185">Reference proteome</keyword>
<dbReference type="EMBL" id="AP024355">
    <property type="protein sequence ID" value="BCR06598.1"/>
    <property type="molecule type" value="Genomic_DNA"/>
</dbReference>
<evidence type="ECO:0000256" key="2">
    <source>
        <dbReference type="ARBA" id="ARBA00008787"/>
    </source>
</evidence>